<proteinExistence type="predicted"/>
<dbReference type="Pfam" id="PF06224">
    <property type="entry name" value="AlkZ-like"/>
    <property type="match status" value="1"/>
</dbReference>
<dbReference type="EMBL" id="JAFDVD010000027">
    <property type="protein sequence ID" value="MBM6402514.1"/>
    <property type="molecule type" value="Genomic_DNA"/>
</dbReference>
<dbReference type="PANTHER" id="PTHR38479:SF2">
    <property type="entry name" value="WINGED HELIX DNA-BINDING DOMAIN-CONTAINING PROTEIN"/>
    <property type="match status" value="1"/>
</dbReference>
<keyword evidence="2" id="KW-1185">Reference proteome</keyword>
<organism evidence="1 2">
    <name type="scientific">Phycicoccus sonneratiae</name>
    <dbReference type="NCBI Taxonomy" id="2807628"/>
    <lineage>
        <taxon>Bacteria</taxon>
        <taxon>Bacillati</taxon>
        <taxon>Actinomycetota</taxon>
        <taxon>Actinomycetes</taxon>
        <taxon>Micrococcales</taxon>
        <taxon>Intrasporangiaceae</taxon>
        <taxon>Phycicoccus</taxon>
    </lineage>
</organism>
<dbReference type="Proteomes" id="UP001430172">
    <property type="component" value="Unassembled WGS sequence"/>
</dbReference>
<sequence>MSPAAVDDRAIARWRFRTQLLDGRSAPDAPTAVRSLLAVQAENLDQTGWALASRAPGLTPPALVDLLADGTLVRTHVLRPTWHLVHRADLRWLLELTGPRVRQQVGRQLERDLGLDAATVAACTDAVLTALDGTADLTRDELGASLGRAGHVLDGMRLMVVLAHVEMGLLVGSGAPRPDGGTGTQTYRLLDDRLDPSPYPDRDEALTALAARYVLGHGPATERDLAYWATLTLTDVRRGLASAATQLESFEHDGRTFWHAPGEEPPPRPRTPRVHLIHLLDEWYRGHQDSRMVVDAAGLHPVGREPSIGLLVCDAQIAGTVRRTVRPHSVAFEVAPYRPLTAAERRALDGEARAYGAYLDREAHVSVTGD</sequence>
<gene>
    <name evidence="1" type="ORF">JQN70_19130</name>
</gene>
<comment type="caution">
    <text evidence="1">The sequence shown here is derived from an EMBL/GenBank/DDBJ whole genome shotgun (WGS) entry which is preliminary data.</text>
</comment>
<name>A0ABS2CRJ8_9MICO</name>
<evidence type="ECO:0000313" key="1">
    <source>
        <dbReference type="EMBL" id="MBM6402514.1"/>
    </source>
</evidence>
<accession>A0ABS2CRJ8</accession>
<dbReference type="PANTHER" id="PTHR38479">
    <property type="entry name" value="LMO0824 PROTEIN"/>
    <property type="match status" value="1"/>
</dbReference>
<dbReference type="RefSeq" id="WP_204132987.1">
    <property type="nucleotide sequence ID" value="NZ_JAFDVD010000027.1"/>
</dbReference>
<evidence type="ECO:0000313" key="2">
    <source>
        <dbReference type="Proteomes" id="UP001430172"/>
    </source>
</evidence>
<reference evidence="1" key="1">
    <citation type="submission" date="2021-02" db="EMBL/GenBank/DDBJ databases">
        <title>Phycicoccus sp. MQZ13P-5T, whole genome shotgun sequence.</title>
        <authorList>
            <person name="Tuo L."/>
        </authorList>
    </citation>
    <scope>NUCLEOTIDE SEQUENCE</scope>
    <source>
        <strain evidence="1">MQZ13P-5</strain>
    </source>
</reference>
<protein>
    <submittedName>
        <fullName evidence="1">AlkZ family DNA glycosylase</fullName>
    </submittedName>
</protein>
<dbReference type="InterPro" id="IPR009351">
    <property type="entry name" value="AlkZ-like"/>
</dbReference>